<dbReference type="PROSITE" id="PS51114">
    <property type="entry name" value="FBA"/>
    <property type="match status" value="1"/>
</dbReference>
<proteinExistence type="predicted"/>
<keyword evidence="3" id="KW-1185">Reference proteome</keyword>
<accession>A0AAW1RGQ7</accession>
<organism evidence="2 3">
    <name type="scientific">Elliptochloris bilobata</name>
    <dbReference type="NCBI Taxonomy" id="381761"/>
    <lineage>
        <taxon>Eukaryota</taxon>
        <taxon>Viridiplantae</taxon>
        <taxon>Chlorophyta</taxon>
        <taxon>core chlorophytes</taxon>
        <taxon>Trebouxiophyceae</taxon>
        <taxon>Trebouxiophyceae incertae sedis</taxon>
        <taxon>Elliptochloris clade</taxon>
        <taxon>Elliptochloris</taxon>
    </lineage>
</organism>
<dbReference type="AlphaFoldDB" id="A0AAW1RGQ7"/>
<evidence type="ECO:0000313" key="2">
    <source>
        <dbReference type="EMBL" id="KAK9832783.1"/>
    </source>
</evidence>
<name>A0AAW1RGQ7_9CHLO</name>
<dbReference type="Gene3D" id="2.60.120.260">
    <property type="entry name" value="Galactose-binding domain-like"/>
    <property type="match status" value="1"/>
</dbReference>
<feature type="domain" description="FBA" evidence="1">
    <location>
        <begin position="58"/>
        <end position="297"/>
    </location>
</feature>
<comment type="caution">
    <text evidence="2">The sequence shown here is derived from an EMBL/GenBank/DDBJ whole genome shotgun (WGS) entry which is preliminary data.</text>
</comment>
<reference evidence="2 3" key="1">
    <citation type="journal article" date="2024" name="Nat. Commun.">
        <title>Phylogenomics reveals the evolutionary origins of lichenization in chlorophyte algae.</title>
        <authorList>
            <person name="Puginier C."/>
            <person name="Libourel C."/>
            <person name="Otte J."/>
            <person name="Skaloud P."/>
            <person name="Haon M."/>
            <person name="Grisel S."/>
            <person name="Petersen M."/>
            <person name="Berrin J.G."/>
            <person name="Delaux P.M."/>
            <person name="Dal Grande F."/>
            <person name="Keller J."/>
        </authorList>
    </citation>
    <scope>NUCLEOTIDE SEQUENCE [LARGE SCALE GENOMIC DNA]</scope>
    <source>
        <strain evidence="2 3">SAG 245.80</strain>
    </source>
</reference>
<sequence>MEKLKPNEQVAFAACVNRRWLRVCTSGDIWRLRFDKKLPTSILLRLEGAQLRDSSPAVAAILPRLWHQLYCTNLLRNPNWHLPGGGTRSWLTDPNGAWKVTTHGGHGFAPEFPPVGMPTSPPAPLPRPDGHPAHIVGALASSYMWSEIMQAVDLRTELLRRGFSGEEAEAYLDAGAPLHLTVWYGGRTDCAGVADVSLVVDTGEVVLPNYTGCASRARSELLAGGMASFFWDRNALACWRSGELPSVAGEWRCAVGELSGYPPGARRAMVVVRGKDSQFWAGNYGAKFASPSLTFACACTGAAERAAVDEDMA</sequence>
<dbReference type="InterPro" id="IPR007397">
    <property type="entry name" value="F-box-assoc_dom"/>
</dbReference>
<dbReference type="Proteomes" id="UP001445335">
    <property type="component" value="Unassembled WGS sequence"/>
</dbReference>
<dbReference type="EMBL" id="JALJOU010000038">
    <property type="protein sequence ID" value="KAK9832783.1"/>
    <property type="molecule type" value="Genomic_DNA"/>
</dbReference>
<evidence type="ECO:0000259" key="1">
    <source>
        <dbReference type="PROSITE" id="PS51114"/>
    </source>
</evidence>
<gene>
    <name evidence="2" type="ORF">WJX81_000752</name>
</gene>
<protein>
    <recommendedName>
        <fullName evidence="1">FBA domain-containing protein</fullName>
    </recommendedName>
</protein>
<evidence type="ECO:0000313" key="3">
    <source>
        <dbReference type="Proteomes" id="UP001445335"/>
    </source>
</evidence>
<dbReference type="SMART" id="SM01198">
    <property type="entry name" value="FBA"/>
    <property type="match status" value="1"/>
</dbReference>